<dbReference type="EMBL" id="QUAC01000116">
    <property type="protein sequence ID" value="REK89598.1"/>
    <property type="molecule type" value="Genomic_DNA"/>
</dbReference>
<dbReference type="PANTHER" id="PTHR11487:SF0">
    <property type="entry name" value="S-ACYL FATTY ACID SYNTHASE THIOESTERASE, MEDIUM CHAIN"/>
    <property type="match status" value="1"/>
</dbReference>
<dbReference type="Pfam" id="PF00975">
    <property type="entry name" value="Thioesterase"/>
    <property type="match status" value="1"/>
</dbReference>
<dbReference type="InterPro" id="IPR001031">
    <property type="entry name" value="Thioesterase"/>
</dbReference>
<organism evidence="3 4">
    <name type="scientific">Streptomyces inhibens</name>
    <dbReference type="NCBI Taxonomy" id="2293571"/>
    <lineage>
        <taxon>Bacteria</taxon>
        <taxon>Bacillati</taxon>
        <taxon>Actinomycetota</taxon>
        <taxon>Actinomycetes</taxon>
        <taxon>Kitasatosporales</taxon>
        <taxon>Streptomycetaceae</taxon>
        <taxon>Streptomyces</taxon>
    </lineage>
</organism>
<comment type="caution">
    <text evidence="3">The sequence shown here is derived from an EMBL/GenBank/DDBJ whole genome shotgun (WGS) entry which is preliminary data.</text>
</comment>
<dbReference type="OrthoDB" id="8480037at2"/>
<dbReference type="AlphaFoldDB" id="A0A371Q4I5"/>
<dbReference type="Proteomes" id="UP000262477">
    <property type="component" value="Unassembled WGS sequence"/>
</dbReference>
<reference evidence="3 4" key="1">
    <citation type="submission" date="2018-08" db="EMBL/GenBank/DDBJ databases">
        <title>Streptomyces NEAU-D10 sp. nov., a novel Actinomycete isolated from soil.</title>
        <authorList>
            <person name="Jin L."/>
        </authorList>
    </citation>
    <scope>NUCLEOTIDE SEQUENCE [LARGE SCALE GENOMIC DNA]</scope>
    <source>
        <strain evidence="3 4">NEAU-D10</strain>
    </source>
</reference>
<dbReference type="GO" id="GO:0008610">
    <property type="term" value="P:lipid biosynthetic process"/>
    <property type="evidence" value="ECO:0007669"/>
    <property type="project" value="TreeGrafter"/>
</dbReference>
<dbReference type="SUPFAM" id="SSF53474">
    <property type="entry name" value="alpha/beta-Hydrolases"/>
    <property type="match status" value="1"/>
</dbReference>
<dbReference type="Gene3D" id="3.40.50.1820">
    <property type="entry name" value="alpha/beta hydrolase"/>
    <property type="match status" value="1"/>
</dbReference>
<accession>A0A371Q4I5</accession>
<proteinExistence type="inferred from homology"/>
<evidence type="ECO:0000256" key="1">
    <source>
        <dbReference type="ARBA" id="ARBA00007169"/>
    </source>
</evidence>
<gene>
    <name evidence="3" type="ORF">DY245_14735</name>
</gene>
<sequence length="254" mass="28483">MNATADDPGVLFPFGTPDLAAPVRVFCLPYAGGGAGLYRAWSQRTVPGVAIVPVQLPGRENRLHEPPEHDFDALAARLAEAIAPWTGERYALFGHSMGGLLSYELAHRLQELTGRPAELLAVSACAAPDVERPSWRIHDLPREEFVAEVRRLNGTPQEVFEDEDLLDLCLPRIRADFSVLASYRYQQRAPLAVPVTALCGTRDPQVPTWSVENWRSHTAREFRLHLVDDDHFFIHRHEQAVFEHLTDGLREVLV</sequence>
<keyword evidence="4" id="KW-1185">Reference proteome</keyword>
<comment type="similarity">
    <text evidence="1">Belongs to the thioesterase family.</text>
</comment>
<evidence type="ECO:0000313" key="4">
    <source>
        <dbReference type="Proteomes" id="UP000262477"/>
    </source>
</evidence>
<evidence type="ECO:0000313" key="3">
    <source>
        <dbReference type="EMBL" id="REK89598.1"/>
    </source>
</evidence>
<dbReference type="PANTHER" id="PTHR11487">
    <property type="entry name" value="THIOESTERASE"/>
    <property type="match status" value="1"/>
</dbReference>
<dbReference type="InterPro" id="IPR012223">
    <property type="entry name" value="TEII"/>
</dbReference>
<feature type="domain" description="Thioesterase" evidence="2">
    <location>
        <begin position="24"/>
        <end position="246"/>
    </location>
</feature>
<evidence type="ECO:0000259" key="2">
    <source>
        <dbReference type="Pfam" id="PF00975"/>
    </source>
</evidence>
<dbReference type="InterPro" id="IPR029058">
    <property type="entry name" value="AB_hydrolase_fold"/>
</dbReference>
<name>A0A371Q4I5_STRIH</name>
<protein>
    <submittedName>
        <fullName evidence="3">Thioesterase</fullName>
    </submittedName>
</protein>
<dbReference type="RefSeq" id="WP_128507443.1">
    <property type="nucleotide sequence ID" value="NZ_QUAC01000116.1"/>
</dbReference>